<name>A0A0A9C5V8_ARUDO</name>
<evidence type="ECO:0000313" key="1">
    <source>
        <dbReference type="EMBL" id="JAD68790.1"/>
    </source>
</evidence>
<reference evidence="1" key="2">
    <citation type="journal article" date="2015" name="Data Brief">
        <title>Shoot transcriptome of the giant reed, Arundo donax.</title>
        <authorList>
            <person name="Barrero R.A."/>
            <person name="Guerrero F.D."/>
            <person name="Moolhuijzen P."/>
            <person name="Goolsby J.A."/>
            <person name="Tidwell J."/>
            <person name="Bellgard S.E."/>
            <person name="Bellgard M.I."/>
        </authorList>
    </citation>
    <scope>NUCLEOTIDE SEQUENCE</scope>
    <source>
        <tissue evidence="1">Shoot tissue taken approximately 20 cm above the soil surface</tissue>
    </source>
</reference>
<accession>A0A0A9C5V8</accession>
<reference evidence="1" key="1">
    <citation type="submission" date="2014-09" db="EMBL/GenBank/DDBJ databases">
        <authorList>
            <person name="Magalhaes I.L.F."/>
            <person name="Oliveira U."/>
            <person name="Santos F.R."/>
            <person name="Vidigal T.H.D.A."/>
            <person name="Brescovit A.D."/>
            <person name="Santos A.J."/>
        </authorList>
    </citation>
    <scope>NUCLEOTIDE SEQUENCE</scope>
    <source>
        <tissue evidence="1">Shoot tissue taken approximately 20 cm above the soil surface</tissue>
    </source>
</reference>
<proteinExistence type="predicted"/>
<dbReference type="EMBL" id="GBRH01229105">
    <property type="protein sequence ID" value="JAD68790.1"/>
    <property type="molecule type" value="Transcribed_RNA"/>
</dbReference>
<protein>
    <submittedName>
        <fullName evidence="1">Uncharacterized protein</fullName>
    </submittedName>
</protein>
<sequence length="14" mass="1710">MVICQFIDNFMTTF</sequence>
<organism evidence="1">
    <name type="scientific">Arundo donax</name>
    <name type="common">Giant reed</name>
    <name type="synonym">Donax arundinaceus</name>
    <dbReference type="NCBI Taxonomy" id="35708"/>
    <lineage>
        <taxon>Eukaryota</taxon>
        <taxon>Viridiplantae</taxon>
        <taxon>Streptophyta</taxon>
        <taxon>Embryophyta</taxon>
        <taxon>Tracheophyta</taxon>
        <taxon>Spermatophyta</taxon>
        <taxon>Magnoliopsida</taxon>
        <taxon>Liliopsida</taxon>
        <taxon>Poales</taxon>
        <taxon>Poaceae</taxon>
        <taxon>PACMAD clade</taxon>
        <taxon>Arundinoideae</taxon>
        <taxon>Arundineae</taxon>
        <taxon>Arundo</taxon>
    </lineage>
</organism>